<protein>
    <submittedName>
        <fullName evidence="7">Lysophospholipid acyltransferase family protein</fullName>
    </submittedName>
</protein>
<keyword evidence="6 7" id="KW-0012">Acyltransferase</keyword>
<keyword evidence="5" id="KW-0472">Membrane</keyword>
<dbReference type="GO" id="GO:0009247">
    <property type="term" value="P:glycolipid biosynthetic process"/>
    <property type="evidence" value="ECO:0007669"/>
    <property type="project" value="UniProtKB-ARBA"/>
</dbReference>
<evidence type="ECO:0000256" key="3">
    <source>
        <dbReference type="ARBA" id="ARBA00022519"/>
    </source>
</evidence>
<evidence type="ECO:0000256" key="1">
    <source>
        <dbReference type="ARBA" id="ARBA00004533"/>
    </source>
</evidence>
<dbReference type="Pfam" id="PF03279">
    <property type="entry name" value="Lip_A_acyltrans"/>
    <property type="match status" value="1"/>
</dbReference>
<dbReference type="NCBIfam" id="NF006487">
    <property type="entry name" value="PRK08905.1"/>
    <property type="match status" value="1"/>
</dbReference>
<organism evidence="7 8">
    <name type="scientific">Noviherbaspirillum pedocola</name>
    <dbReference type="NCBI Taxonomy" id="2801341"/>
    <lineage>
        <taxon>Bacteria</taxon>
        <taxon>Pseudomonadati</taxon>
        <taxon>Pseudomonadota</taxon>
        <taxon>Betaproteobacteria</taxon>
        <taxon>Burkholderiales</taxon>
        <taxon>Oxalobacteraceae</taxon>
        <taxon>Noviherbaspirillum</taxon>
    </lineage>
</organism>
<dbReference type="RefSeq" id="WP_200593865.1">
    <property type="nucleotide sequence ID" value="NZ_JAEPBG010000007.1"/>
</dbReference>
<dbReference type="EMBL" id="JAEPBG010000007">
    <property type="protein sequence ID" value="MBK4736425.1"/>
    <property type="molecule type" value="Genomic_DNA"/>
</dbReference>
<dbReference type="PANTHER" id="PTHR30606:SF10">
    <property type="entry name" value="PHOSPHATIDYLINOSITOL MANNOSIDE ACYLTRANSFERASE"/>
    <property type="match status" value="1"/>
</dbReference>
<keyword evidence="3" id="KW-0997">Cell inner membrane</keyword>
<evidence type="ECO:0000256" key="6">
    <source>
        <dbReference type="ARBA" id="ARBA00023315"/>
    </source>
</evidence>
<dbReference type="PANTHER" id="PTHR30606">
    <property type="entry name" value="LIPID A BIOSYNTHESIS LAUROYL ACYLTRANSFERASE"/>
    <property type="match status" value="1"/>
</dbReference>
<dbReference type="AlphaFoldDB" id="A0A934STQ2"/>
<evidence type="ECO:0000256" key="4">
    <source>
        <dbReference type="ARBA" id="ARBA00022679"/>
    </source>
</evidence>
<evidence type="ECO:0000313" key="7">
    <source>
        <dbReference type="EMBL" id="MBK4736425.1"/>
    </source>
</evidence>
<comment type="caution">
    <text evidence="7">The sequence shown here is derived from an EMBL/GenBank/DDBJ whole genome shotgun (WGS) entry which is preliminary data.</text>
</comment>
<reference evidence="7" key="1">
    <citation type="submission" date="2021-01" db="EMBL/GenBank/DDBJ databases">
        <title>Genome sequence of strain Noviherbaspirillum sp. DKR-6.</title>
        <authorList>
            <person name="Chaudhary D.K."/>
        </authorList>
    </citation>
    <scope>NUCLEOTIDE SEQUENCE</scope>
    <source>
        <strain evidence="7">DKR-6</strain>
    </source>
</reference>
<dbReference type="GO" id="GO:0016746">
    <property type="term" value="F:acyltransferase activity"/>
    <property type="evidence" value="ECO:0007669"/>
    <property type="project" value="UniProtKB-KW"/>
</dbReference>
<keyword evidence="2" id="KW-1003">Cell membrane</keyword>
<evidence type="ECO:0000256" key="5">
    <source>
        <dbReference type="ARBA" id="ARBA00023136"/>
    </source>
</evidence>
<proteinExistence type="predicted"/>
<dbReference type="Proteomes" id="UP000622890">
    <property type="component" value="Unassembled WGS sequence"/>
</dbReference>
<keyword evidence="8" id="KW-1185">Reference proteome</keyword>
<evidence type="ECO:0000313" key="8">
    <source>
        <dbReference type="Proteomes" id="UP000622890"/>
    </source>
</evidence>
<sequence length="291" mass="31604">MLVNLFRLLSRLPLPVLHGFGAALGWVVYAASPSYRHRLNENMRLAGHQLARRAAIAEAGKGALELAFVWCADAARVRPTARIENLELAQGLLAQGRGLIFLTPHLGCFEILAQSVSEHIPLTVLYRPPRKAALKPLVEGARERPTMRLAPANLAGVRMLLKSLKAGGAIGLLPDQVPQQGEGAWADFYGKPAYTMTLPAKLHQMSGAPVLLAYAERLPFGRGYLLRFVPFEERLEGSPEEQARAINAAMEKLIARCPSQYLWSYNRYKTPRGAPPPSAASASAATAGVAQ</sequence>
<keyword evidence="4" id="KW-0808">Transferase</keyword>
<gene>
    <name evidence="7" type="ORF">JJB74_17520</name>
</gene>
<name>A0A934STQ2_9BURK</name>
<evidence type="ECO:0000256" key="2">
    <source>
        <dbReference type="ARBA" id="ARBA00022475"/>
    </source>
</evidence>
<dbReference type="GO" id="GO:0005886">
    <property type="term" value="C:plasma membrane"/>
    <property type="evidence" value="ECO:0007669"/>
    <property type="project" value="UniProtKB-SubCell"/>
</dbReference>
<dbReference type="CDD" id="cd07984">
    <property type="entry name" value="LPLAT_LABLAT-like"/>
    <property type="match status" value="1"/>
</dbReference>
<dbReference type="InterPro" id="IPR004960">
    <property type="entry name" value="LipA_acyltrans"/>
</dbReference>
<accession>A0A934STQ2</accession>
<comment type="subcellular location">
    <subcellularLocation>
        <location evidence="1">Cell inner membrane</location>
    </subcellularLocation>
</comment>
<dbReference type="PIRSF" id="PIRSF026649">
    <property type="entry name" value="MsbB"/>
    <property type="match status" value="1"/>
</dbReference>